<dbReference type="EMBL" id="PYSW02000001">
    <property type="protein sequence ID" value="KAG2394116.1"/>
    <property type="molecule type" value="Genomic_DNA"/>
</dbReference>
<evidence type="ECO:0000313" key="1">
    <source>
        <dbReference type="EMBL" id="KAG2394116.1"/>
    </source>
</evidence>
<proteinExistence type="predicted"/>
<dbReference type="SUPFAM" id="SSF56059">
    <property type="entry name" value="Glutathione synthetase ATP-binding domain-like"/>
    <property type="match status" value="1"/>
</dbReference>
<sequence length="418" mass="49562">MASHESSLSIDREVQYFFIASCEEYLEITLRRHEPLSKFANNHQQDETMKRIERRFVVFDWLESFKEMKKQTSPSELLSCEGLYEYLMNKITSDTKKESDDFSALDSRKMTINIVIRTTWNYVDYYDEFMEWLRTLEQLQKECQGLDHRVMIRVFNDPSLMIWNSSKRYLFEIQDEWNECEIVPSQIVDFDTVKHLNDDELVRKYCFMFKSCDKLVFKPLISAGSFNTFVIGNSRESTDEGSCQSIEYLTNRAEKLKIIRQDLSESNQCKYKDRKLYIVQPFLDCIVNDGEYSFIYVNEKLSHMLQKRPKDGDFRVQGEFGGSNTYADLSRFNETIIANGQRLFEKIKKEKSPNHLILYCRLDVVIDWQTNNIRICELELLEPHLYFETIDPNDPAVAIDKENELYDAIVNQNTTFNH</sequence>
<dbReference type="RefSeq" id="XP_044556010.1">
    <property type="nucleotide sequence ID" value="XM_044693457.1"/>
</dbReference>
<keyword evidence="2" id="KW-1185">Reference proteome</keyword>
<dbReference type="AlphaFoldDB" id="A0AA88KSG1"/>
<gene>
    <name evidence="1" type="ORF">C9374_003880</name>
</gene>
<name>A0AA88KSG1_NAELO</name>
<evidence type="ECO:0000313" key="2">
    <source>
        <dbReference type="Proteomes" id="UP000816034"/>
    </source>
</evidence>
<comment type="caution">
    <text evidence="1">The sequence shown here is derived from an EMBL/GenBank/DDBJ whole genome shotgun (WGS) entry which is preliminary data.</text>
</comment>
<reference evidence="1 2" key="1">
    <citation type="journal article" date="2018" name="BMC Genomics">
        <title>The genome of Naegleria lovaniensis, the basis for a comparative approach to unravel pathogenicity factors of the human pathogenic amoeba N. fowleri.</title>
        <authorList>
            <person name="Liechti N."/>
            <person name="Schurch N."/>
            <person name="Bruggmann R."/>
            <person name="Wittwer M."/>
        </authorList>
    </citation>
    <scope>NUCLEOTIDE SEQUENCE [LARGE SCALE GENOMIC DNA]</scope>
    <source>
        <strain evidence="1 2">ATCC 30569</strain>
    </source>
</reference>
<dbReference type="GeneID" id="68096335"/>
<dbReference type="Proteomes" id="UP000816034">
    <property type="component" value="Unassembled WGS sequence"/>
</dbReference>
<dbReference type="InterPro" id="IPR053191">
    <property type="entry name" value="DcsG_Biosynth_Enzyme"/>
</dbReference>
<organism evidence="1 2">
    <name type="scientific">Naegleria lovaniensis</name>
    <name type="common">Amoeba</name>
    <dbReference type="NCBI Taxonomy" id="51637"/>
    <lineage>
        <taxon>Eukaryota</taxon>
        <taxon>Discoba</taxon>
        <taxon>Heterolobosea</taxon>
        <taxon>Tetramitia</taxon>
        <taxon>Eutetramitia</taxon>
        <taxon>Vahlkampfiidae</taxon>
        <taxon>Naegleria</taxon>
    </lineage>
</organism>
<protein>
    <submittedName>
        <fullName evidence="1">Uncharacterized protein</fullName>
    </submittedName>
</protein>
<accession>A0AA88KSG1</accession>
<dbReference type="PANTHER" id="PTHR39217:SF1">
    <property type="entry name" value="GLUTATHIONE SYNTHETASE"/>
    <property type="match status" value="1"/>
</dbReference>
<dbReference type="PANTHER" id="PTHR39217">
    <property type="match status" value="1"/>
</dbReference>